<dbReference type="InterPro" id="IPR010982">
    <property type="entry name" value="Lambda_DNA-bd_dom_sf"/>
</dbReference>
<name>A0AAX4HKF6_9BACT</name>
<keyword evidence="3" id="KW-1185">Reference proteome</keyword>
<dbReference type="InterPro" id="IPR011873">
    <property type="entry name" value="CHP02147"/>
</dbReference>
<accession>A0AAX4HKF6</accession>
<dbReference type="KEGG" id="psti:SOO65_13610"/>
<dbReference type="EMBL" id="CP139487">
    <property type="protein sequence ID" value="WPU63726.1"/>
    <property type="molecule type" value="Genomic_DNA"/>
</dbReference>
<proteinExistence type="predicted"/>
<dbReference type="RefSeq" id="WP_321390978.1">
    <property type="nucleotide sequence ID" value="NZ_CP139487.1"/>
</dbReference>
<dbReference type="SMART" id="SM00530">
    <property type="entry name" value="HTH_XRE"/>
    <property type="match status" value="1"/>
</dbReference>
<dbReference type="AlphaFoldDB" id="A0AAX4HKF6"/>
<dbReference type="InterPro" id="IPR001387">
    <property type="entry name" value="Cro/C1-type_HTH"/>
</dbReference>
<reference evidence="2 3" key="1">
    <citation type="submission" date="2023-11" db="EMBL/GenBank/DDBJ databases">
        <title>Peredibacter starrii A3.12.</title>
        <authorList>
            <person name="Mitchell R.J."/>
        </authorList>
    </citation>
    <scope>NUCLEOTIDE SEQUENCE [LARGE SCALE GENOMIC DNA]</scope>
    <source>
        <strain evidence="2 3">A3.12</strain>
    </source>
</reference>
<evidence type="ECO:0000313" key="2">
    <source>
        <dbReference type="EMBL" id="WPU63726.1"/>
    </source>
</evidence>
<dbReference type="NCBIfam" id="TIGR02147">
    <property type="entry name" value="Fsuc_second"/>
    <property type="match status" value="1"/>
</dbReference>
<evidence type="ECO:0000313" key="3">
    <source>
        <dbReference type="Proteomes" id="UP001324634"/>
    </source>
</evidence>
<organism evidence="2 3">
    <name type="scientific">Peredibacter starrii</name>
    <dbReference type="NCBI Taxonomy" id="28202"/>
    <lineage>
        <taxon>Bacteria</taxon>
        <taxon>Pseudomonadati</taxon>
        <taxon>Bdellovibrionota</taxon>
        <taxon>Bacteriovoracia</taxon>
        <taxon>Bacteriovoracales</taxon>
        <taxon>Bacteriovoracaceae</taxon>
        <taxon>Peredibacter</taxon>
    </lineage>
</organism>
<dbReference type="GO" id="GO:0003677">
    <property type="term" value="F:DNA binding"/>
    <property type="evidence" value="ECO:0007669"/>
    <property type="project" value="InterPro"/>
</dbReference>
<protein>
    <submittedName>
        <fullName evidence="2">TIGR02147 family protein</fullName>
    </submittedName>
</protein>
<sequence length="249" mass="28669">MELSNLLQNILDERRKKNQSYSMRAFARDLSISSGRLSDIINRKYVPGAAVAERIIGSLELTDEERPKIRQLIEHSHQSLKLLGGAHQLQESHYAILSDWHHYAILNLMETNDFQSEVSWISARLNLAPEVVEDSLSKLLSFELIERREDRLVPTHKNITTTHEIPSEVIREGHRQVIMQSLDSLEMDPTELRDITSITLPVNVANLPRAKELARDFRRKIATLLEEGDKTEVYNICVQIVPVTRKKFN</sequence>
<gene>
    <name evidence="2" type="ORF">SOO65_13610</name>
</gene>
<evidence type="ECO:0000259" key="1">
    <source>
        <dbReference type="SMART" id="SM00530"/>
    </source>
</evidence>
<dbReference type="InterPro" id="IPR025537">
    <property type="entry name" value="DUF4423"/>
</dbReference>
<feature type="domain" description="HTH cro/C1-type" evidence="1">
    <location>
        <begin position="10"/>
        <end position="66"/>
    </location>
</feature>
<dbReference type="SUPFAM" id="SSF47413">
    <property type="entry name" value="lambda repressor-like DNA-binding domains"/>
    <property type="match status" value="1"/>
</dbReference>
<dbReference type="Proteomes" id="UP001324634">
    <property type="component" value="Chromosome"/>
</dbReference>
<dbReference type="Pfam" id="PF14394">
    <property type="entry name" value="DUF4423"/>
    <property type="match status" value="1"/>
</dbReference>